<dbReference type="InterPro" id="IPR041614">
    <property type="entry name" value="DprA_WH"/>
</dbReference>
<dbReference type="EMBL" id="CP159837">
    <property type="protein sequence ID" value="XCM38732.1"/>
    <property type="molecule type" value="Genomic_DNA"/>
</dbReference>
<comment type="similarity">
    <text evidence="1">Belongs to the DprA/Smf family.</text>
</comment>
<dbReference type="Pfam" id="PF17782">
    <property type="entry name" value="WHD_DprA"/>
    <property type="match status" value="1"/>
</dbReference>
<evidence type="ECO:0000313" key="4">
    <source>
        <dbReference type="EMBL" id="XCM38732.1"/>
    </source>
</evidence>
<dbReference type="Pfam" id="PF02481">
    <property type="entry name" value="DNA_processg_A"/>
    <property type="match status" value="1"/>
</dbReference>
<evidence type="ECO:0000259" key="2">
    <source>
        <dbReference type="Pfam" id="PF02481"/>
    </source>
</evidence>
<organism evidence="4">
    <name type="scientific">Planktothricoides raciborskii GIHE-MW2</name>
    <dbReference type="NCBI Taxonomy" id="2792601"/>
    <lineage>
        <taxon>Bacteria</taxon>
        <taxon>Bacillati</taxon>
        <taxon>Cyanobacteriota</taxon>
        <taxon>Cyanophyceae</taxon>
        <taxon>Oscillatoriophycideae</taxon>
        <taxon>Oscillatoriales</taxon>
        <taxon>Oscillatoriaceae</taxon>
        <taxon>Planktothricoides</taxon>
    </lineage>
</organism>
<dbReference type="Gene3D" id="1.10.10.10">
    <property type="entry name" value="Winged helix-like DNA-binding domain superfamily/Winged helix DNA-binding domain"/>
    <property type="match status" value="1"/>
</dbReference>
<dbReference type="NCBIfam" id="TIGR00732">
    <property type="entry name" value="dprA"/>
    <property type="match status" value="1"/>
</dbReference>
<reference evidence="4" key="1">
    <citation type="submission" date="2024-07" db="EMBL/GenBank/DDBJ databases">
        <authorList>
            <person name="Kim Y.J."/>
            <person name="Jeong J.Y."/>
        </authorList>
    </citation>
    <scope>NUCLEOTIDE SEQUENCE</scope>
    <source>
        <strain evidence="4">GIHE-MW2</strain>
    </source>
</reference>
<dbReference type="Gene3D" id="3.40.50.450">
    <property type="match status" value="1"/>
</dbReference>
<dbReference type="InterPro" id="IPR036388">
    <property type="entry name" value="WH-like_DNA-bd_sf"/>
</dbReference>
<dbReference type="RefSeq" id="WP_231636979.1">
    <property type="nucleotide sequence ID" value="NZ_CP159837.1"/>
</dbReference>
<dbReference type="SUPFAM" id="SSF102405">
    <property type="entry name" value="MCP/YpsA-like"/>
    <property type="match status" value="1"/>
</dbReference>
<feature type="domain" description="Smf/DprA SLOG" evidence="2">
    <location>
        <begin position="83"/>
        <end position="295"/>
    </location>
</feature>
<gene>
    <name evidence="4" type="primary">dprA</name>
    <name evidence="4" type="ORF">ABWT76_001600</name>
</gene>
<dbReference type="InterPro" id="IPR010994">
    <property type="entry name" value="RuvA_2-like"/>
</dbReference>
<accession>A0AAU8JK00</accession>
<dbReference type="GO" id="GO:0009294">
    <property type="term" value="P:DNA-mediated transformation"/>
    <property type="evidence" value="ECO:0007669"/>
    <property type="project" value="InterPro"/>
</dbReference>
<feature type="domain" description="DprA winged helix" evidence="3">
    <location>
        <begin position="341"/>
        <end position="399"/>
    </location>
</feature>
<dbReference type="AlphaFoldDB" id="A0AAU8JK00"/>
<dbReference type="InterPro" id="IPR057666">
    <property type="entry name" value="DrpA_SLOG"/>
</dbReference>
<protein>
    <submittedName>
        <fullName evidence="4">DNA-processing protein DprA</fullName>
    </submittedName>
</protein>
<sequence>MPEQMQERIFWVAWSQISGVGPVTLHRLNQKFGSLAVAWQAPPTALSEVEGLGHKIIASIMEQRSRIYPNTLYQQHCQKNPHFWTPVDPDYPRLLLQIPNPPPLLYYRGTIDRDENLGNRPVIGIVGTRNPSDYGKRWTQRIATLLAKCGFTIASGMAKGIDTEAHHACLAAGGRTLAVFGTGVDVVYPAENRSLYQQILAQGLALSEYPRGTTPNARHFPQRNRIIAGLSRALLVMEAPERSGALITAHQANEFCRDVYVLPGRIDDYNSQGCLKLLKNGAEMILSEAELLKMLGAMPPLNQGQQSQQLSLFSDSVTRNIQKSDRAIASRDPTPSPTVPSMTPAINLEPNLKQVFQVIPSEAIAFDLIVEQARMNAGEVSSALLQLELLGLVSQLPGMRYQRD</sequence>
<proteinExistence type="inferred from homology"/>
<name>A0AAU8JK00_9CYAN</name>
<dbReference type="PANTHER" id="PTHR43022:SF1">
    <property type="entry name" value="PROTEIN SMF"/>
    <property type="match status" value="1"/>
</dbReference>
<dbReference type="PANTHER" id="PTHR43022">
    <property type="entry name" value="PROTEIN SMF"/>
    <property type="match status" value="1"/>
</dbReference>
<dbReference type="InterPro" id="IPR003488">
    <property type="entry name" value="DprA"/>
</dbReference>
<evidence type="ECO:0000259" key="3">
    <source>
        <dbReference type="Pfam" id="PF17782"/>
    </source>
</evidence>
<dbReference type="SUPFAM" id="SSF47781">
    <property type="entry name" value="RuvA domain 2-like"/>
    <property type="match status" value="1"/>
</dbReference>
<evidence type="ECO:0000256" key="1">
    <source>
        <dbReference type="ARBA" id="ARBA00006525"/>
    </source>
</evidence>